<sequence>MSTEQFDKFIAQVHAKSPEAASKFSENHKQLSLLQSSNPWFTFPPQLRLWADGQTAYWTLFGKNDHVIIQGEGKADFHAWLVQPVADPNIWPGWVPGSKTYVLDAPEGGEGKGTLILKEKGTIVYETYFDVNFEGVSVGKWGAEWLGVGGFAGK</sequence>
<accession>A0A165ZDZ3</accession>
<dbReference type="AlphaFoldDB" id="A0A165ZDZ3"/>
<gene>
    <name evidence="1" type="ORF">SISSUDRAFT_1065492</name>
</gene>
<organism evidence="1 2">
    <name type="scientific">Sistotremastrum suecicum HHB10207 ss-3</name>
    <dbReference type="NCBI Taxonomy" id="1314776"/>
    <lineage>
        <taxon>Eukaryota</taxon>
        <taxon>Fungi</taxon>
        <taxon>Dikarya</taxon>
        <taxon>Basidiomycota</taxon>
        <taxon>Agaricomycotina</taxon>
        <taxon>Agaricomycetes</taxon>
        <taxon>Sistotremastrales</taxon>
        <taxon>Sistotremastraceae</taxon>
        <taxon>Sistotremastrum</taxon>
    </lineage>
</organism>
<reference evidence="1 2" key="1">
    <citation type="journal article" date="2016" name="Mol. Biol. Evol.">
        <title>Comparative Genomics of Early-Diverging Mushroom-Forming Fungi Provides Insights into the Origins of Lignocellulose Decay Capabilities.</title>
        <authorList>
            <person name="Nagy L.G."/>
            <person name="Riley R."/>
            <person name="Tritt A."/>
            <person name="Adam C."/>
            <person name="Daum C."/>
            <person name="Floudas D."/>
            <person name="Sun H."/>
            <person name="Yadav J.S."/>
            <person name="Pangilinan J."/>
            <person name="Larsson K.H."/>
            <person name="Matsuura K."/>
            <person name="Barry K."/>
            <person name="Labutti K."/>
            <person name="Kuo R."/>
            <person name="Ohm R.A."/>
            <person name="Bhattacharya S.S."/>
            <person name="Shirouzu T."/>
            <person name="Yoshinaga Y."/>
            <person name="Martin F.M."/>
            <person name="Grigoriev I.V."/>
            <person name="Hibbett D.S."/>
        </authorList>
    </citation>
    <scope>NUCLEOTIDE SEQUENCE [LARGE SCALE GENOMIC DNA]</scope>
    <source>
        <strain evidence="1 2">HHB10207 ss-3</strain>
    </source>
</reference>
<proteinExistence type="predicted"/>
<evidence type="ECO:0000313" key="1">
    <source>
        <dbReference type="EMBL" id="KZT34213.1"/>
    </source>
</evidence>
<name>A0A165ZDZ3_9AGAM</name>
<dbReference type="EMBL" id="KV428193">
    <property type="protein sequence ID" value="KZT34213.1"/>
    <property type="molecule type" value="Genomic_DNA"/>
</dbReference>
<dbReference type="Proteomes" id="UP000076798">
    <property type="component" value="Unassembled WGS sequence"/>
</dbReference>
<evidence type="ECO:0000313" key="2">
    <source>
        <dbReference type="Proteomes" id="UP000076798"/>
    </source>
</evidence>
<protein>
    <submittedName>
        <fullName evidence="1">Uncharacterized protein</fullName>
    </submittedName>
</protein>
<keyword evidence="2" id="KW-1185">Reference proteome</keyword>